<dbReference type="EMBL" id="JAGFBS010000015">
    <property type="protein sequence ID" value="KAG6375214.1"/>
    <property type="molecule type" value="Genomic_DNA"/>
</dbReference>
<dbReference type="Gene3D" id="2.130.10.10">
    <property type="entry name" value="YVTN repeat-like/Quinoprotein amine dehydrogenase"/>
    <property type="match status" value="1"/>
</dbReference>
<dbReference type="InterPro" id="IPR001680">
    <property type="entry name" value="WD40_rpt"/>
</dbReference>
<evidence type="ECO:0000313" key="2">
    <source>
        <dbReference type="Proteomes" id="UP000683000"/>
    </source>
</evidence>
<dbReference type="InterPro" id="IPR015943">
    <property type="entry name" value="WD40/YVTN_repeat-like_dom_sf"/>
</dbReference>
<dbReference type="Proteomes" id="UP000683000">
    <property type="component" value="Unassembled WGS sequence"/>
</dbReference>
<sequence length="161" mass="17570">MRAAKYSPTGDRIATATLESVRVWDSNDCRLLVDIDVTVIPCFNAGLVWFNNHLFVVTHNAIKQFDAATGSPVAEWPVPNSNGFSCISLPKHGKFIAHSTKSTITLWDTSTHSQLGLIQHPQDIRSIAFSPDDQSLAFSGKDGKISIIPVSRIIVSVVPLD</sequence>
<dbReference type="InterPro" id="IPR036322">
    <property type="entry name" value="WD40_repeat_dom_sf"/>
</dbReference>
<dbReference type="SUPFAM" id="SSF50978">
    <property type="entry name" value="WD40 repeat-like"/>
    <property type="match status" value="1"/>
</dbReference>
<dbReference type="SMART" id="SM00320">
    <property type="entry name" value="WD40"/>
    <property type="match status" value="2"/>
</dbReference>
<protein>
    <submittedName>
        <fullName evidence="1">WD40-repeat-containing domain protein</fullName>
    </submittedName>
</protein>
<name>A0A8I2YMC7_9AGAM</name>
<gene>
    <name evidence="1" type="ORF">JVT61DRAFT_3427</name>
</gene>
<keyword evidence="2" id="KW-1185">Reference proteome</keyword>
<accession>A0A8I2YMC7</accession>
<reference evidence="1" key="1">
    <citation type="submission" date="2021-03" db="EMBL/GenBank/DDBJ databases">
        <title>Evolutionary innovations through gain and loss of genes in the ectomycorrhizal Boletales.</title>
        <authorList>
            <person name="Wu G."/>
            <person name="Miyauchi S."/>
            <person name="Morin E."/>
            <person name="Yang Z.-L."/>
            <person name="Xu J."/>
            <person name="Martin F.M."/>
        </authorList>
    </citation>
    <scope>NUCLEOTIDE SEQUENCE</scope>
    <source>
        <strain evidence="1">BR01</strain>
    </source>
</reference>
<dbReference type="Pfam" id="PF00400">
    <property type="entry name" value="WD40"/>
    <property type="match status" value="1"/>
</dbReference>
<dbReference type="OrthoDB" id="1602884at2759"/>
<proteinExistence type="predicted"/>
<comment type="caution">
    <text evidence="1">The sequence shown here is derived from an EMBL/GenBank/DDBJ whole genome shotgun (WGS) entry which is preliminary data.</text>
</comment>
<dbReference type="AlphaFoldDB" id="A0A8I2YMC7"/>
<organism evidence="1 2">
    <name type="scientific">Boletus reticuloceps</name>
    <dbReference type="NCBI Taxonomy" id="495285"/>
    <lineage>
        <taxon>Eukaryota</taxon>
        <taxon>Fungi</taxon>
        <taxon>Dikarya</taxon>
        <taxon>Basidiomycota</taxon>
        <taxon>Agaricomycotina</taxon>
        <taxon>Agaricomycetes</taxon>
        <taxon>Agaricomycetidae</taxon>
        <taxon>Boletales</taxon>
        <taxon>Boletineae</taxon>
        <taxon>Boletaceae</taxon>
        <taxon>Boletoideae</taxon>
        <taxon>Boletus</taxon>
    </lineage>
</organism>
<evidence type="ECO:0000313" key="1">
    <source>
        <dbReference type="EMBL" id="KAG6375214.1"/>
    </source>
</evidence>